<dbReference type="AlphaFoldDB" id="A0A949K5L1"/>
<dbReference type="Pfam" id="PF13237">
    <property type="entry name" value="Fer4_10"/>
    <property type="match status" value="1"/>
</dbReference>
<protein>
    <submittedName>
        <fullName evidence="7">Nitroreductase family protein</fullName>
    </submittedName>
</protein>
<dbReference type="SUPFAM" id="SSF54862">
    <property type="entry name" value="4Fe-4S ferredoxins"/>
    <property type="match status" value="1"/>
</dbReference>
<accession>A0A949K5L1</accession>
<dbReference type="InterPro" id="IPR000415">
    <property type="entry name" value="Nitroreductase-like"/>
</dbReference>
<dbReference type="PROSITE" id="PS51379">
    <property type="entry name" value="4FE4S_FER_2"/>
    <property type="match status" value="2"/>
</dbReference>
<evidence type="ECO:0000313" key="7">
    <source>
        <dbReference type="EMBL" id="MBU9739600.1"/>
    </source>
</evidence>
<dbReference type="InterPro" id="IPR017900">
    <property type="entry name" value="4Fe4S_Fe_S_CS"/>
</dbReference>
<keyword evidence="5" id="KW-0411">Iron-sulfur</keyword>
<evidence type="ECO:0000256" key="5">
    <source>
        <dbReference type="ARBA" id="ARBA00023014"/>
    </source>
</evidence>
<comment type="caution">
    <text evidence="7">The sequence shown here is derived from an EMBL/GenBank/DDBJ whole genome shotgun (WGS) entry which is preliminary data.</text>
</comment>
<evidence type="ECO:0000259" key="6">
    <source>
        <dbReference type="PROSITE" id="PS51379"/>
    </source>
</evidence>
<feature type="domain" description="4Fe-4S ferredoxin-type" evidence="6">
    <location>
        <begin position="36"/>
        <end position="57"/>
    </location>
</feature>
<dbReference type="PANTHER" id="PTHR43673">
    <property type="entry name" value="NAD(P)H NITROREDUCTASE YDGI-RELATED"/>
    <property type="match status" value="1"/>
</dbReference>
<sequence>MVTIDESKCIGCGKCAKDCIAQMIEMNHKRARVSGECILCGHCVAICPADAVRIPEYDMDEVEPYNKETFHLDPQTLLHTIKFRRSIRDYIQTPVEQEKLEQILQAGRYTATAKNNQDCHFLFIQKNLNQLKAMVWDYIDQAAPAKFRDIPRDMLPYAVFNRRRKTDPADDYLFRNAPVVVFITSDWKLDAGLAAQNMELMAVSLGLGMLYNGYLARIADENQALKAWLGIEGKEIKACMLLGYPNVTYARTAPRKPANVIWK</sequence>
<comment type="similarity">
    <text evidence="1">Belongs to the nitroreductase family.</text>
</comment>
<dbReference type="Gene3D" id="3.40.109.10">
    <property type="entry name" value="NADH Oxidase"/>
    <property type="match status" value="1"/>
</dbReference>
<feature type="domain" description="4Fe-4S ferredoxin-type" evidence="6">
    <location>
        <begin position="1"/>
        <end position="29"/>
    </location>
</feature>
<dbReference type="Gene3D" id="3.30.70.20">
    <property type="match status" value="1"/>
</dbReference>
<organism evidence="7 8">
    <name type="scientific">Diplocloster agilis</name>
    <dbReference type="NCBI Taxonomy" id="2850323"/>
    <lineage>
        <taxon>Bacteria</taxon>
        <taxon>Bacillati</taxon>
        <taxon>Bacillota</taxon>
        <taxon>Clostridia</taxon>
        <taxon>Lachnospirales</taxon>
        <taxon>Lachnospiraceae</taxon>
        <taxon>Diplocloster</taxon>
    </lineage>
</organism>
<dbReference type="GO" id="GO:0051536">
    <property type="term" value="F:iron-sulfur cluster binding"/>
    <property type="evidence" value="ECO:0007669"/>
    <property type="project" value="UniProtKB-KW"/>
</dbReference>
<evidence type="ECO:0000256" key="3">
    <source>
        <dbReference type="ARBA" id="ARBA00023002"/>
    </source>
</evidence>
<dbReference type="InterPro" id="IPR017896">
    <property type="entry name" value="4Fe4S_Fe-S-bd"/>
</dbReference>
<dbReference type="InterPro" id="IPR029479">
    <property type="entry name" value="Nitroreductase"/>
</dbReference>
<dbReference type="RefSeq" id="WP_238723385.1">
    <property type="nucleotide sequence ID" value="NZ_JAHQCW010000068.1"/>
</dbReference>
<dbReference type="GO" id="GO:0016491">
    <property type="term" value="F:oxidoreductase activity"/>
    <property type="evidence" value="ECO:0007669"/>
    <property type="project" value="UniProtKB-KW"/>
</dbReference>
<dbReference type="SUPFAM" id="SSF55469">
    <property type="entry name" value="FMN-dependent nitroreductase-like"/>
    <property type="match status" value="1"/>
</dbReference>
<proteinExistence type="inferred from homology"/>
<dbReference type="PANTHER" id="PTHR43673:SF10">
    <property type="entry name" value="NADH DEHYDROGENASE_NAD(P)H NITROREDUCTASE XCC3605-RELATED"/>
    <property type="match status" value="1"/>
</dbReference>
<keyword evidence="4" id="KW-0408">Iron</keyword>
<evidence type="ECO:0000256" key="2">
    <source>
        <dbReference type="ARBA" id="ARBA00022723"/>
    </source>
</evidence>
<evidence type="ECO:0000313" key="8">
    <source>
        <dbReference type="Proteomes" id="UP000712157"/>
    </source>
</evidence>
<dbReference type="Pfam" id="PF00881">
    <property type="entry name" value="Nitroreductase"/>
    <property type="match status" value="1"/>
</dbReference>
<evidence type="ECO:0000256" key="1">
    <source>
        <dbReference type="ARBA" id="ARBA00007118"/>
    </source>
</evidence>
<gene>
    <name evidence="7" type="ORF">KTH89_23985</name>
</gene>
<keyword evidence="2" id="KW-0479">Metal-binding</keyword>
<dbReference type="EMBL" id="JAHQCW010000068">
    <property type="protein sequence ID" value="MBU9739600.1"/>
    <property type="molecule type" value="Genomic_DNA"/>
</dbReference>
<keyword evidence="8" id="KW-1185">Reference proteome</keyword>
<dbReference type="PROSITE" id="PS00198">
    <property type="entry name" value="4FE4S_FER_1"/>
    <property type="match status" value="1"/>
</dbReference>
<keyword evidence="3" id="KW-0560">Oxidoreductase</keyword>
<evidence type="ECO:0000256" key="4">
    <source>
        <dbReference type="ARBA" id="ARBA00023004"/>
    </source>
</evidence>
<name>A0A949K5L1_9FIRM</name>
<reference evidence="7" key="1">
    <citation type="submission" date="2021-06" db="EMBL/GenBank/DDBJ databases">
        <title>Description of novel taxa of the family Lachnospiraceae.</title>
        <authorList>
            <person name="Chaplin A.V."/>
            <person name="Sokolova S.R."/>
            <person name="Pikina A.P."/>
            <person name="Korzhanova M."/>
            <person name="Belova V."/>
            <person name="Korostin D."/>
            <person name="Efimov B.A."/>
        </authorList>
    </citation>
    <scope>NUCLEOTIDE SEQUENCE</scope>
    <source>
        <strain evidence="7">ASD5720</strain>
    </source>
</reference>
<dbReference type="Proteomes" id="UP000712157">
    <property type="component" value="Unassembled WGS sequence"/>
</dbReference>
<dbReference type="GO" id="GO:0046872">
    <property type="term" value="F:metal ion binding"/>
    <property type="evidence" value="ECO:0007669"/>
    <property type="project" value="UniProtKB-KW"/>
</dbReference>